<dbReference type="GO" id="GO:0008654">
    <property type="term" value="P:phospholipid biosynthetic process"/>
    <property type="evidence" value="ECO:0007669"/>
    <property type="project" value="TreeGrafter"/>
</dbReference>
<reference evidence="2 3" key="1">
    <citation type="submission" date="2013-11" db="EMBL/GenBank/DDBJ databases">
        <title>Draft genome of the bovine lungworm Dictyocaulus viviparus.</title>
        <authorList>
            <person name="Mitreva M."/>
        </authorList>
    </citation>
    <scope>NUCLEOTIDE SEQUENCE [LARGE SCALE GENOMIC DNA]</scope>
    <source>
        <strain evidence="2 3">HannoverDv2000</strain>
    </source>
</reference>
<dbReference type="SMART" id="SM00563">
    <property type="entry name" value="PlsC"/>
    <property type="match status" value="1"/>
</dbReference>
<accession>A0A0D8XK42</accession>
<dbReference type="InterPro" id="IPR002123">
    <property type="entry name" value="Plipid/glycerol_acylTrfase"/>
</dbReference>
<keyword evidence="2" id="KW-0808">Transferase</keyword>
<dbReference type="OrthoDB" id="5962536at2759"/>
<dbReference type="AlphaFoldDB" id="A0A0D8XK42"/>
<dbReference type="GO" id="GO:0006072">
    <property type="term" value="P:glycerol-3-phosphate metabolic process"/>
    <property type="evidence" value="ECO:0007669"/>
    <property type="project" value="TreeGrafter"/>
</dbReference>
<dbReference type="EMBL" id="KN716491">
    <property type="protein sequence ID" value="KJH44204.1"/>
    <property type="molecule type" value="Genomic_DNA"/>
</dbReference>
<protein>
    <submittedName>
        <fullName evidence="2">Acyltransferase</fullName>
    </submittedName>
</protein>
<dbReference type="STRING" id="29172.A0A0D8XK42"/>
<feature type="domain" description="Phospholipid/glycerol acyltransferase" evidence="1">
    <location>
        <begin position="200"/>
        <end position="313"/>
    </location>
</feature>
<name>A0A0D8XK42_DICVI</name>
<proteinExistence type="predicted"/>
<reference evidence="3" key="2">
    <citation type="journal article" date="2016" name="Sci. Rep.">
        <title>Dictyocaulus viviparus genome, variome and transcriptome elucidate lungworm biology and support future intervention.</title>
        <authorList>
            <person name="McNulty S.N."/>
            <person name="Strube C."/>
            <person name="Rosa B.A."/>
            <person name="Martin J.C."/>
            <person name="Tyagi R."/>
            <person name="Choi Y.J."/>
            <person name="Wang Q."/>
            <person name="Hallsworth Pepin K."/>
            <person name="Zhang X."/>
            <person name="Ozersky P."/>
            <person name="Wilson R.K."/>
            <person name="Sternberg P.W."/>
            <person name="Gasser R.B."/>
            <person name="Mitreva M."/>
        </authorList>
    </citation>
    <scope>NUCLEOTIDE SEQUENCE [LARGE SCALE GENOMIC DNA]</scope>
    <source>
        <strain evidence="3">HannoverDv2000</strain>
    </source>
</reference>
<dbReference type="GO" id="GO:0004366">
    <property type="term" value="F:glycerol-3-phosphate O-acyltransferase activity"/>
    <property type="evidence" value="ECO:0007669"/>
    <property type="project" value="TreeGrafter"/>
</dbReference>
<dbReference type="GO" id="GO:0019432">
    <property type="term" value="P:triglyceride biosynthetic process"/>
    <property type="evidence" value="ECO:0007669"/>
    <property type="project" value="TreeGrafter"/>
</dbReference>
<keyword evidence="2" id="KW-0012">Acyltransferase</keyword>
<evidence type="ECO:0000313" key="3">
    <source>
        <dbReference type="Proteomes" id="UP000053766"/>
    </source>
</evidence>
<keyword evidence="3" id="KW-1185">Reference proteome</keyword>
<dbReference type="PANTHER" id="PTHR12563">
    <property type="entry name" value="GLYCEROL-3-PHOSPHATE ACYLTRANSFERASE"/>
    <property type="match status" value="1"/>
</dbReference>
<sequence length="313" mass="36172">MVPEKDSIAFNLRNLAGIKQLSPAPYKQLPVYPLLSPALDFSYNNIKRLQGPCLQCFPQQLRGQDQNYVDLLEFPKFGGMPYPMLPGAHPPSPWFADLRYSLFTTLPHTYPSVYKEVMESKRVAHVVKTEKEGNPTMSKYQLRKRVKKFYSEIRATLSRFICRICGYLLFKVFRHLMTRILVSPQQISKIIEAEKTGTPLVYLPLHRSHLDYLLITWTAWHFGLRLPHIASGDNLNLSGLGWLLRSTGAFFIRRRINKHNDSGRDLLYRAVLHSYIEQLLRKGLSIEFFVEGTRINLTENSHRPLCQTAARVV</sequence>
<dbReference type="Pfam" id="PF01553">
    <property type="entry name" value="Acyltransferase"/>
    <property type="match status" value="1"/>
</dbReference>
<dbReference type="SUPFAM" id="SSF69593">
    <property type="entry name" value="Glycerol-3-phosphate (1)-acyltransferase"/>
    <property type="match status" value="1"/>
</dbReference>
<dbReference type="GO" id="GO:0031966">
    <property type="term" value="C:mitochondrial membrane"/>
    <property type="evidence" value="ECO:0007669"/>
    <property type="project" value="TreeGrafter"/>
</dbReference>
<evidence type="ECO:0000313" key="2">
    <source>
        <dbReference type="EMBL" id="KJH44204.1"/>
    </source>
</evidence>
<evidence type="ECO:0000259" key="1">
    <source>
        <dbReference type="SMART" id="SM00563"/>
    </source>
</evidence>
<dbReference type="Proteomes" id="UP000053766">
    <property type="component" value="Unassembled WGS sequence"/>
</dbReference>
<gene>
    <name evidence="2" type="ORF">DICVIV_09776</name>
</gene>
<dbReference type="InterPro" id="IPR022284">
    <property type="entry name" value="GPAT/DHAPAT"/>
</dbReference>
<dbReference type="GO" id="GO:0006631">
    <property type="term" value="P:fatty acid metabolic process"/>
    <property type="evidence" value="ECO:0007669"/>
    <property type="project" value="TreeGrafter"/>
</dbReference>
<organism evidence="2 3">
    <name type="scientific">Dictyocaulus viviparus</name>
    <name type="common">Bovine lungworm</name>
    <dbReference type="NCBI Taxonomy" id="29172"/>
    <lineage>
        <taxon>Eukaryota</taxon>
        <taxon>Metazoa</taxon>
        <taxon>Ecdysozoa</taxon>
        <taxon>Nematoda</taxon>
        <taxon>Chromadorea</taxon>
        <taxon>Rhabditida</taxon>
        <taxon>Rhabditina</taxon>
        <taxon>Rhabditomorpha</taxon>
        <taxon>Strongyloidea</taxon>
        <taxon>Metastrongylidae</taxon>
        <taxon>Dictyocaulus</taxon>
    </lineage>
</organism>
<dbReference type="PANTHER" id="PTHR12563:SF23">
    <property type="entry name" value="BCDNA.GH07066"/>
    <property type="match status" value="1"/>
</dbReference>